<accession>A0ABU9E6S4</accession>
<dbReference type="Pfam" id="PF14691">
    <property type="entry name" value="Fer4_20"/>
    <property type="match status" value="1"/>
</dbReference>
<dbReference type="PRINTS" id="PR00419">
    <property type="entry name" value="ADXRDTASE"/>
</dbReference>
<dbReference type="SUPFAM" id="SSF46548">
    <property type="entry name" value="alpha-helical ferredoxin"/>
    <property type="match status" value="1"/>
</dbReference>
<dbReference type="InterPro" id="IPR023753">
    <property type="entry name" value="FAD/NAD-binding_dom"/>
</dbReference>
<dbReference type="Gene3D" id="3.50.50.60">
    <property type="entry name" value="FAD/NAD(P)-binding domain"/>
    <property type="match status" value="1"/>
</dbReference>
<dbReference type="InterPro" id="IPR051394">
    <property type="entry name" value="Glutamate_Synthase"/>
</dbReference>
<evidence type="ECO:0000259" key="5">
    <source>
        <dbReference type="Pfam" id="PF07992"/>
    </source>
</evidence>
<evidence type="ECO:0000256" key="4">
    <source>
        <dbReference type="ARBA" id="ARBA00029440"/>
    </source>
</evidence>
<gene>
    <name evidence="7" type="ORF">WI372_05530</name>
</gene>
<name>A0ABU9E6S4_9BACT</name>
<dbReference type="InterPro" id="IPR028261">
    <property type="entry name" value="DPD_II"/>
</dbReference>
<evidence type="ECO:0000313" key="8">
    <source>
        <dbReference type="Proteomes" id="UP001484239"/>
    </source>
</evidence>
<dbReference type="Gene3D" id="1.10.1060.10">
    <property type="entry name" value="Alpha-helical ferredoxin"/>
    <property type="match status" value="1"/>
</dbReference>
<evidence type="ECO:0000256" key="3">
    <source>
        <dbReference type="ARBA" id="ARBA00023164"/>
    </source>
</evidence>
<evidence type="ECO:0000256" key="1">
    <source>
        <dbReference type="ARBA" id="ARBA00022605"/>
    </source>
</evidence>
<evidence type="ECO:0000259" key="6">
    <source>
        <dbReference type="Pfam" id="PF14691"/>
    </source>
</evidence>
<evidence type="ECO:0000313" key="7">
    <source>
        <dbReference type="EMBL" id="MEK9500429.1"/>
    </source>
</evidence>
<feature type="domain" description="Dihydroprymidine dehydrogenase" evidence="6">
    <location>
        <begin position="39"/>
        <end position="132"/>
    </location>
</feature>
<dbReference type="PANTHER" id="PTHR43100:SF1">
    <property type="entry name" value="GLUTAMATE SYNTHASE [NADPH] SMALL CHAIN"/>
    <property type="match status" value="1"/>
</dbReference>
<dbReference type="RefSeq" id="WP_405274923.1">
    <property type="nucleotide sequence ID" value="NZ_JBBHLI010000002.1"/>
</dbReference>
<comment type="caution">
    <text evidence="7">The sequence shown here is derived from an EMBL/GenBank/DDBJ whole genome shotgun (WGS) entry which is preliminary data.</text>
</comment>
<organism evidence="7 8">
    <name type="scientific">Gaopeijia maritima</name>
    <dbReference type="NCBI Taxonomy" id="3119007"/>
    <lineage>
        <taxon>Bacteria</taxon>
        <taxon>Pseudomonadati</taxon>
        <taxon>Gemmatimonadota</taxon>
        <taxon>Longimicrobiia</taxon>
        <taxon>Gaopeijiales</taxon>
        <taxon>Gaopeijiaceae</taxon>
        <taxon>Gaopeijia</taxon>
    </lineage>
</organism>
<protein>
    <submittedName>
        <fullName evidence="7">Glutamate synthase subunit beta</fullName>
    </submittedName>
</protein>
<dbReference type="InterPro" id="IPR036188">
    <property type="entry name" value="FAD/NAD-bd_sf"/>
</dbReference>
<evidence type="ECO:0000256" key="2">
    <source>
        <dbReference type="ARBA" id="ARBA00023002"/>
    </source>
</evidence>
<dbReference type="SUPFAM" id="SSF51971">
    <property type="entry name" value="Nucleotide-binding domain"/>
    <property type="match status" value="1"/>
</dbReference>
<keyword evidence="8" id="KW-1185">Reference proteome</keyword>
<proteinExistence type="predicted"/>
<keyword evidence="1" id="KW-0028">Amino-acid biosynthesis</keyword>
<dbReference type="NCBIfam" id="TIGR01317">
    <property type="entry name" value="GOGAT_sm_gam"/>
    <property type="match status" value="1"/>
</dbReference>
<dbReference type="PANTHER" id="PTHR43100">
    <property type="entry name" value="GLUTAMATE SYNTHASE [NADPH] SMALL CHAIN"/>
    <property type="match status" value="1"/>
</dbReference>
<keyword evidence="2" id="KW-0560">Oxidoreductase</keyword>
<sequence length="477" mass="51051">MGKVTGFREFERVTTGARPAADRVGSWGEFSIPLPIVDLQKQGARCMDCGVPFCQSDTGCPLGNRIPEWNDLVHAGRWREALEHLHATNNFPEFTGRVCPAPCESACVLGIHQPPVAIKTIEQALADRGFDEGWITPQPPARATGRTVAVVGSGPAGLAAAQQLARSGHAVTVYERDERPGGLLTFGIPAMKLGKGVVERRLDQMRAEGVTFRTGVEIGRDVSVDRLRDEYDAVLLATGATVPRDLPVPGRSLEGVHFAMEYLAEATRAHLAGSPDAAAIHARDRHVVVIGGGDTGNDCIATAVRQGAASVTNFEIRERPPESRGANDPWPQRPWVFQVDYGHEEAAEAFGEDPRHFRMGTTAFEQGPDGRVCAVRTVEVATRGSAAAAEGAGAAPAERRWPADLVFLALGFVGPETLSADVGPWADPTRTGPDRFRSSQRGVFVAGDCRRGQSLVVTAIAEGRAAADDIHRWLAVS</sequence>
<dbReference type="Gene3D" id="3.40.50.720">
    <property type="entry name" value="NAD(P)-binding Rossmann-like Domain"/>
    <property type="match status" value="1"/>
</dbReference>
<comment type="pathway">
    <text evidence="4">Amino-acid biosynthesis.</text>
</comment>
<reference evidence="7 8" key="1">
    <citation type="submission" date="2024-02" db="EMBL/GenBank/DDBJ databases">
        <title>A novel Gemmatimonadota bacterium.</title>
        <authorList>
            <person name="Du Z.-J."/>
            <person name="Ye Y.-Q."/>
        </authorList>
    </citation>
    <scope>NUCLEOTIDE SEQUENCE [LARGE SCALE GENOMIC DNA]</scope>
    <source>
        <strain evidence="7 8">DH-20</strain>
    </source>
</reference>
<dbReference type="Proteomes" id="UP001484239">
    <property type="component" value="Unassembled WGS sequence"/>
</dbReference>
<dbReference type="Pfam" id="PF07992">
    <property type="entry name" value="Pyr_redox_2"/>
    <property type="match status" value="1"/>
</dbReference>
<dbReference type="InterPro" id="IPR006005">
    <property type="entry name" value="Glut_synth_ssu1"/>
</dbReference>
<dbReference type="InterPro" id="IPR009051">
    <property type="entry name" value="Helical_ferredxn"/>
</dbReference>
<keyword evidence="3" id="KW-0314">Glutamate biosynthesis</keyword>
<feature type="domain" description="FAD/NAD(P)-binding" evidence="5">
    <location>
        <begin position="147"/>
        <end position="320"/>
    </location>
</feature>
<dbReference type="EMBL" id="JBBHLI010000002">
    <property type="protein sequence ID" value="MEK9500429.1"/>
    <property type="molecule type" value="Genomic_DNA"/>
</dbReference>